<reference evidence="2" key="1">
    <citation type="submission" date="2015-10" db="EMBL/GenBank/DDBJ databases">
        <authorList>
            <person name="Luecker S."/>
            <person name="Luecker S."/>
        </authorList>
    </citation>
    <scope>NUCLEOTIDE SEQUENCE [LARGE SCALE GENOMIC DNA]</scope>
</reference>
<gene>
    <name evidence="1" type="ORF">COMA2_40051</name>
</gene>
<dbReference type="EMBL" id="CZPZ01000031">
    <property type="protein sequence ID" value="CUS37837.1"/>
    <property type="molecule type" value="Genomic_DNA"/>
</dbReference>
<dbReference type="Proteomes" id="UP000198736">
    <property type="component" value="Unassembled WGS sequence"/>
</dbReference>
<evidence type="ECO:0000313" key="1">
    <source>
        <dbReference type="EMBL" id="CUS37837.1"/>
    </source>
</evidence>
<proteinExistence type="predicted"/>
<organism evidence="1 2">
    <name type="scientific">Candidatus Nitrospira nitrificans</name>
    <dbReference type="NCBI Taxonomy" id="1742973"/>
    <lineage>
        <taxon>Bacteria</taxon>
        <taxon>Pseudomonadati</taxon>
        <taxon>Nitrospirota</taxon>
        <taxon>Nitrospiria</taxon>
        <taxon>Nitrospirales</taxon>
        <taxon>Nitrospiraceae</taxon>
        <taxon>Nitrospira</taxon>
    </lineage>
</organism>
<keyword evidence="2" id="KW-1185">Reference proteome</keyword>
<protein>
    <submittedName>
        <fullName evidence="1">Uncharacterized protein</fullName>
    </submittedName>
</protein>
<sequence length="37" mass="4414">MFERELLILRLQDSLMQMIHGTEVLHIPEVQLEKEGH</sequence>
<evidence type="ECO:0000313" key="2">
    <source>
        <dbReference type="Proteomes" id="UP000198736"/>
    </source>
</evidence>
<name>A0A0S4LMA1_9BACT</name>
<dbReference type="AlphaFoldDB" id="A0A0S4LMA1"/>
<accession>A0A0S4LMA1</accession>